<reference evidence="1 2" key="1">
    <citation type="submission" date="2016-11" db="EMBL/GenBank/DDBJ databases">
        <title>Mixed transmission modes and dynamic genome evolution in an obligate animal-bacterial symbiosis.</title>
        <authorList>
            <person name="Russell S.L."/>
            <person name="Corbett-Detig R.B."/>
            <person name="Cavanaugh C.M."/>
        </authorList>
    </citation>
    <scope>NUCLEOTIDE SEQUENCE [LARGE SCALE GENOMIC DNA]</scope>
    <source>
        <strain evidence="1">MA-KB16</strain>
    </source>
</reference>
<dbReference type="Proteomes" id="UP000190962">
    <property type="component" value="Unassembled WGS sequence"/>
</dbReference>
<evidence type="ECO:0000313" key="2">
    <source>
        <dbReference type="Proteomes" id="UP000190962"/>
    </source>
</evidence>
<sequence>MESSTTKALIDTGSCVSTISEAYYRKELSDLELQPINQILNIECADGKNLPYLGFIEASLEVVGIPMNHKQHCLFLVIPESSYSKDVPILLGTERYLQNSGLFTPWYLAFRAMTIRERSLQKQKCLAIVRSAETGTVLIRPNSSLTIKGYTTHELDYHPTCAIVESTKDSVIPDDIDVTPTLVNYRFRGNGVIDIHISNITMRTVTVSPKAILGALHPVVVEELQTSNNDI</sequence>
<name>A0A1T2CFT8_SOVGS</name>
<accession>A0A1T2CFT8</accession>
<gene>
    <name evidence="1" type="ORF">BOV88_13740</name>
</gene>
<comment type="caution">
    <text evidence="1">The sequence shown here is derived from an EMBL/GenBank/DDBJ whole genome shotgun (WGS) entry which is preliminary data.</text>
</comment>
<protein>
    <submittedName>
        <fullName evidence="1">Uncharacterized protein</fullName>
    </submittedName>
</protein>
<dbReference type="CDD" id="cd00303">
    <property type="entry name" value="retropepsin_like"/>
    <property type="match status" value="1"/>
</dbReference>
<dbReference type="AlphaFoldDB" id="A0A1T2CFT8"/>
<dbReference type="EMBL" id="MPNX01000077">
    <property type="protein sequence ID" value="OOY33727.1"/>
    <property type="molecule type" value="Genomic_DNA"/>
</dbReference>
<organism evidence="1 2">
    <name type="scientific">Solemya velum gill symbiont</name>
    <dbReference type="NCBI Taxonomy" id="2340"/>
    <lineage>
        <taxon>Bacteria</taxon>
        <taxon>Pseudomonadati</taxon>
        <taxon>Pseudomonadota</taxon>
        <taxon>Gammaproteobacteria</taxon>
        <taxon>sulfur-oxidizing symbionts</taxon>
    </lineage>
</organism>
<proteinExistence type="predicted"/>
<evidence type="ECO:0000313" key="1">
    <source>
        <dbReference type="EMBL" id="OOY33727.1"/>
    </source>
</evidence>